<dbReference type="Pfam" id="PF05721">
    <property type="entry name" value="PhyH"/>
    <property type="match status" value="1"/>
</dbReference>
<dbReference type="eggNOG" id="ENOG502QXCM">
    <property type="taxonomic scope" value="Eukaryota"/>
</dbReference>
<gene>
    <name evidence="1" type="ORF">PFICI_03607</name>
</gene>
<accession>W3XJE7</accession>
<dbReference type="EMBL" id="KI912110">
    <property type="protein sequence ID" value="ETS85582.1"/>
    <property type="molecule type" value="Genomic_DNA"/>
</dbReference>
<dbReference type="PANTHER" id="PTHR37563:SF2">
    <property type="entry name" value="PHYTANOYL-COA DIOXYGENASE FAMILY PROTEIN (AFU_ORTHOLOGUE AFUA_2G03330)"/>
    <property type="match status" value="1"/>
</dbReference>
<evidence type="ECO:0000313" key="1">
    <source>
        <dbReference type="EMBL" id="ETS85582.1"/>
    </source>
</evidence>
<keyword evidence="2" id="KW-1185">Reference proteome</keyword>
<organism evidence="1 2">
    <name type="scientific">Pestalotiopsis fici (strain W106-1 / CGMCC3.15140)</name>
    <dbReference type="NCBI Taxonomy" id="1229662"/>
    <lineage>
        <taxon>Eukaryota</taxon>
        <taxon>Fungi</taxon>
        <taxon>Dikarya</taxon>
        <taxon>Ascomycota</taxon>
        <taxon>Pezizomycotina</taxon>
        <taxon>Sordariomycetes</taxon>
        <taxon>Xylariomycetidae</taxon>
        <taxon>Amphisphaeriales</taxon>
        <taxon>Sporocadaceae</taxon>
        <taxon>Pestalotiopsis</taxon>
    </lineage>
</organism>
<dbReference type="PANTHER" id="PTHR37563">
    <property type="entry name" value="PHYTANOYL-COA DIOXYGENASE FAMILY PROTEIN (AFU_ORTHOLOGUE AFUA_2G03330)"/>
    <property type="match status" value="1"/>
</dbReference>
<evidence type="ECO:0008006" key="3">
    <source>
        <dbReference type="Google" id="ProtNLM"/>
    </source>
</evidence>
<dbReference type="AlphaFoldDB" id="W3XJE7"/>
<protein>
    <recommendedName>
        <fullName evidence="3">Kanamycin B dioxygenase</fullName>
    </recommendedName>
</protein>
<reference evidence="2" key="1">
    <citation type="journal article" date="2015" name="BMC Genomics">
        <title>Genomic and transcriptomic analysis of the endophytic fungus Pestalotiopsis fici reveals its lifestyle and high potential for synthesis of natural products.</title>
        <authorList>
            <person name="Wang X."/>
            <person name="Zhang X."/>
            <person name="Liu L."/>
            <person name="Xiang M."/>
            <person name="Wang W."/>
            <person name="Sun X."/>
            <person name="Che Y."/>
            <person name="Guo L."/>
            <person name="Liu G."/>
            <person name="Guo L."/>
            <person name="Wang C."/>
            <person name="Yin W.B."/>
            <person name="Stadler M."/>
            <person name="Zhang X."/>
            <person name="Liu X."/>
        </authorList>
    </citation>
    <scope>NUCLEOTIDE SEQUENCE [LARGE SCALE GENOMIC DNA]</scope>
    <source>
        <strain evidence="2">W106-1 / CGMCC3.15140</strain>
    </source>
</reference>
<dbReference type="KEGG" id="pfy:PFICI_03607"/>
<dbReference type="SUPFAM" id="SSF51197">
    <property type="entry name" value="Clavaminate synthase-like"/>
    <property type="match status" value="1"/>
</dbReference>
<dbReference type="InterPro" id="IPR051961">
    <property type="entry name" value="Fungal_Metabolite_Diox"/>
</dbReference>
<dbReference type="GeneID" id="19268620"/>
<dbReference type="Gene3D" id="2.60.120.620">
    <property type="entry name" value="q2cbj1_9rhob like domain"/>
    <property type="match status" value="1"/>
</dbReference>
<dbReference type="OrthoDB" id="407832at2759"/>
<dbReference type="OMA" id="HAGMPNE"/>
<sequence length="322" mass="36437">MDDVQSIALSKEELEQGRYGTGTLVKVLNAMHQDGLVVLKDVIPVEVIDKLNAKMCEDAEKRIADPSQGYNHGIKSNILQRPPICDAQYLNKEIYFNPFLLQVANAYLGHKPIWNWLTSNVALANTGGIRQPAHKDSRYVHPLFPYFFIANIPLCDFSIENGATEFWLGSHAHTTSTDQVMPSTLEDIKPYPGGSMDDPLPAISDEAKSQRTQIRPPIQPLCRKGDIMIRDLRTWHAGMPNSSAEHRVMLGLGYQSPAHGNESMHVHLPKSQEQFFKSHDADMVEVRAKWYEDDELANTQADTVFDTRPSYLKRIDELELWI</sequence>
<dbReference type="HOGENOM" id="CLU_043410_0_0_1"/>
<proteinExistence type="predicted"/>
<dbReference type="Proteomes" id="UP000030651">
    <property type="component" value="Unassembled WGS sequence"/>
</dbReference>
<dbReference type="RefSeq" id="XP_007830379.1">
    <property type="nucleotide sequence ID" value="XM_007832188.1"/>
</dbReference>
<name>W3XJE7_PESFW</name>
<evidence type="ECO:0000313" key="2">
    <source>
        <dbReference type="Proteomes" id="UP000030651"/>
    </source>
</evidence>
<dbReference type="InParanoid" id="W3XJE7"/>
<dbReference type="InterPro" id="IPR008775">
    <property type="entry name" value="Phytyl_CoA_dOase-like"/>
</dbReference>